<dbReference type="InterPro" id="IPR058206">
    <property type="entry name" value="VanH"/>
</dbReference>
<dbReference type="Pfam" id="PF02826">
    <property type="entry name" value="2-Hacid_dh_C"/>
    <property type="match status" value="1"/>
</dbReference>
<evidence type="ECO:0000256" key="2">
    <source>
        <dbReference type="ARBA" id="ARBA00023002"/>
    </source>
</evidence>
<dbReference type="SUPFAM" id="SSF52283">
    <property type="entry name" value="Formate/glycerate dehydrogenase catalytic domain-like"/>
    <property type="match status" value="1"/>
</dbReference>
<dbReference type="Gene3D" id="3.40.50.720">
    <property type="entry name" value="NAD(P)-binding Rossmann-like Domain"/>
    <property type="match status" value="2"/>
</dbReference>
<evidence type="ECO:0000256" key="4">
    <source>
        <dbReference type="RuleBase" id="RU003719"/>
    </source>
</evidence>
<dbReference type="PANTHER" id="PTHR43026">
    <property type="entry name" value="2-HYDROXYACID DEHYDROGENASE HOMOLOG 1-RELATED"/>
    <property type="match status" value="1"/>
</dbReference>
<dbReference type="PROSITE" id="PS00671">
    <property type="entry name" value="D_2_HYDROXYACID_DH_3"/>
    <property type="match status" value="1"/>
</dbReference>
<dbReference type="InterPro" id="IPR058205">
    <property type="entry name" value="D-LDH-like"/>
</dbReference>
<keyword evidence="8" id="KW-1185">Reference proteome</keyword>
<keyword evidence="2 4" id="KW-0560">Oxidoreductase</keyword>
<evidence type="ECO:0000313" key="8">
    <source>
        <dbReference type="Proteomes" id="UP000609323"/>
    </source>
</evidence>
<dbReference type="EMBL" id="BMHF01000007">
    <property type="protein sequence ID" value="GGA37938.1"/>
    <property type="molecule type" value="Genomic_DNA"/>
</dbReference>
<dbReference type="InterPro" id="IPR006139">
    <property type="entry name" value="D-isomer_2_OHA_DH_cat_dom"/>
</dbReference>
<protein>
    <submittedName>
        <fullName evidence="7">D-specific alpha-keto acid dehydrogenase</fullName>
    </submittedName>
</protein>
<comment type="similarity">
    <text evidence="1 4">Belongs to the D-isomer specific 2-hydroxyacid dehydrogenase family.</text>
</comment>
<dbReference type="RefSeq" id="WP_094095756.1">
    <property type="nucleotide sequence ID" value="NZ_BMHF01000007.1"/>
</dbReference>
<dbReference type="SUPFAM" id="SSF51735">
    <property type="entry name" value="NAD(P)-binding Rossmann-fold domains"/>
    <property type="match status" value="1"/>
</dbReference>
<evidence type="ECO:0000256" key="1">
    <source>
        <dbReference type="ARBA" id="ARBA00005854"/>
    </source>
</evidence>
<proteinExistence type="inferred from homology"/>
<gene>
    <name evidence="7" type="primary">vanHB</name>
    <name evidence="7" type="ORF">GCM10010917_23970</name>
</gene>
<dbReference type="Proteomes" id="UP000609323">
    <property type="component" value="Unassembled WGS sequence"/>
</dbReference>
<dbReference type="NCBIfam" id="NF000492">
    <property type="entry name" value="vanH_gen"/>
    <property type="match status" value="1"/>
</dbReference>
<evidence type="ECO:0000313" key="7">
    <source>
        <dbReference type="EMBL" id="GGA37938.1"/>
    </source>
</evidence>
<keyword evidence="3" id="KW-0520">NAD</keyword>
<feature type="domain" description="D-isomer specific 2-hydroxyacid dehydrogenase NAD-binding" evidence="6">
    <location>
        <begin position="112"/>
        <end position="294"/>
    </location>
</feature>
<comment type="caution">
    <text evidence="7">The sequence shown here is derived from an EMBL/GenBank/DDBJ whole genome shotgun (WGS) entry which is preliminary data.</text>
</comment>
<dbReference type="InterPro" id="IPR029753">
    <property type="entry name" value="D-isomer_DH_CS"/>
</dbReference>
<feature type="domain" description="D-isomer specific 2-hydroxyacid dehydrogenase catalytic" evidence="5">
    <location>
        <begin position="31"/>
        <end position="319"/>
    </location>
</feature>
<dbReference type="PROSITE" id="PS00670">
    <property type="entry name" value="D_2_HYDROXYACID_DH_2"/>
    <property type="match status" value="1"/>
</dbReference>
<sequence>MNHIGITVYGCEQDEARVFHSVALRFGVIPKITDSTVSEQNAWLAQGNPCISVGHKSEISETVLSALKKYGVKYISTRSIGFNHIDMKAAKRMGIAVGNVNYSPGSVADYTLMLILMAIRNAKTVVTGAERYNYRLDAVRGKELRDMTVGVLGTGRIGTAVIERLWGFGCHVLAHGRAQDSPIPSVPLNELLHQSDILTIHVPLDTGTYHMIGREEMASMKQGAFLINTARGGIVDTEALVCALESGHLGGAALDVIEGEEGLFYFDCMKKPIDNPFLIKLQKMPNVIITPHTAYYTERALRDTVEKTILNCLEFERGRRYG</sequence>
<dbReference type="InterPro" id="IPR006140">
    <property type="entry name" value="D-isomer_DH_NAD-bd"/>
</dbReference>
<name>A0ABQ1G6X1_9BACL</name>
<evidence type="ECO:0000259" key="6">
    <source>
        <dbReference type="Pfam" id="PF02826"/>
    </source>
</evidence>
<evidence type="ECO:0000256" key="3">
    <source>
        <dbReference type="ARBA" id="ARBA00023027"/>
    </source>
</evidence>
<dbReference type="InterPro" id="IPR036291">
    <property type="entry name" value="NAD(P)-bd_dom_sf"/>
</dbReference>
<reference evidence="8" key="1">
    <citation type="journal article" date="2019" name="Int. J. Syst. Evol. Microbiol.">
        <title>The Global Catalogue of Microorganisms (GCM) 10K type strain sequencing project: providing services to taxonomists for standard genome sequencing and annotation.</title>
        <authorList>
            <consortium name="The Broad Institute Genomics Platform"/>
            <consortium name="The Broad Institute Genome Sequencing Center for Infectious Disease"/>
            <person name="Wu L."/>
            <person name="Ma J."/>
        </authorList>
    </citation>
    <scope>NUCLEOTIDE SEQUENCE [LARGE SCALE GENOMIC DNA]</scope>
    <source>
        <strain evidence="8">CGMCC 1.15044</strain>
    </source>
</reference>
<evidence type="ECO:0000259" key="5">
    <source>
        <dbReference type="Pfam" id="PF00389"/>
    </source>
</evidence>
<dbReference type="Pfam" id="PF00389">
    <property type="entry name" value="2-Hacid_dh"/>
    <property type="match status" value="1"/>
</dbReference>
<organism evidence="7 8">
    <name type="scientific">Paenibacillus physcomitrellae</name>
    <dbReference type="NCBI Taxonomy" id="1619311"/>
    <lineage>
        <taxon>Bacteria</taxon>
        <taxon>Bacillati</taxon>
        <taxon>Bacillota</taxon>
        <taxon>Bacilli</taxon>
        <taxon>Bacillales</taxon>
        <taxon>Paenibacillaceae</taxon>
        <taxon>Paenibacillus</taxon>
    </lineage>
</organism>
<dbReference type="PANTHER" id="PTHR43026:SF1">
    <property type="entry name" value="2-HYDROXYACID DEHYDROGENASE HOMOLOG 1-RELATED"/>
    <property type="match status" value="1"/>
</dbReference>
<accession>A0ABQ1G6X1</accession>